<evidence type="ECO:0000259" key="12">
    <source>
        <dbReference type="Pfam" id="PF00763"/>
    </source>
</evidence>
<dbReference type="GO" id="GO:0004488">
    <property type="term" value="F:methylenetetrahydrofolate dehydrogenase (NADP+) activity"/>
    <property type="evidence" value="ECO:0007669"/>
    <property type="project" value="UniProtKB-UniRule"/>
</dbReference>
<comment type="function">
    <text evidence="11">Catalyzes the oxidation of 5,10-methylenetetrahydrofolate to 5,10-methenyltetrahydrofolate and then the hydrolysis of 5,10-methenyltetrahydrofolate to 10-formyltetrahydrofolate.</text>
</comment>
<dbReference type="UniPathway" id="UPA00193"/>
<sequence length="286" mass="31263">MIILDGKGLSIKILERVKKSIKRKNLRLSLAVVQVGENSVSQVYINQKEKICKAVGIDFILYRFSEDITTDKLKEEIKKISDNSDISGIIVQLPLPKNINTQEVLNAIPPEKDIDRLSEESFGKFSSPARPKPLAKEDGDSSILPPVVCAVSKLLKEYKIKVKGKNVILVGAGKLVGKPLMIWFSREGAVVTVVDKNTRNPEYFTKKADILISGVGRPNLITGEMIKKGAVVIDAGTSSEKGKIKGDVDFKSVSKKASYITPVPGGVGPMTVACLLENLVILHKER</sequence>
<dbReference type="InterPro" id="IPR046346">
    <property type="entry name" value="Aminoacid_DH-like_N_sf"/>
</dbReference>
<comment type="catalytic activity">
    <reaction evidence="11">
        <text>(6R)-5,10-methylene-5,6,7,8-tetrahydrofolate + NADP(+) = (6R)-5,10-methenyltetrahydrofolate + NADPH</text>
        <dbReference type="Rhea" id="RHEA:22812"/>
        <dbReference type="ChEBI" id="CHEBI:15636"/>
        <dbReference type="ChEBI" id="CHEBI:57455"/>
        <dbReference type="ChEBI" id="CHEBI:57783"/>
        <dbReference type="ChEBI" id="CHEBI:58349"/>
        <dbReference type="EC" id="1.5.1.5"/>
    </reaction>
</comment>
<dbReference type="PROSITE" id="PS00767">
    <property type="entry name" value="THF_DHG_CYH_2"/>
    <property type="match status" value="1"/>
</dbReference>
<evidence type="ECO:0000313" key="15">
    <source>
        <dbReference type="Proteomes" id="UP000230273"/>
    </source>
</evidence>
<keyword evidence="7 11" id="KW-0560">Oxidoreductase</keyword>
<feature type="binding site" evidence="11">
    <location>
        <begin position="171"/>
        <end position="173"/>
    </location>
    <ligand>
        <name>NADP(+)</name>
        <dbReference type="ChEBI" id="CHEBI:58349"/>
    </ligand>
</feature>
<dbReference type="Gene3D" id="3.40.50.10860">
    <property type="entry name" value="Leucine Dehydrogenase, chain A, domain 1"/>
    <property type="match status" value="1"/>
</dbReference>
<dbReference type="InterPro" id="IPR036291">
    <property type="entry name" value="NAD(P)-bd_dom_sf"/>
</dbReference>
<keyword evidence="5 11" id="KW-0378">Hydrolase</keyword>
<dbReference type="EC" id="3.5.4.9" evidence="11"/>
<name>A0A2G9YVF3_9BACT</name>
<dbReference type="InterPro" id="IPR020630">
    <property type="entry name" value="THF_DH/CycHdrlase_cat_dom"/>
</dbReference>
<evidence type="ECO:0000256" key="3">
    <source>
        <dbReference type="ARBA" id="ARBA00022563"/>
    </source>
</evidence>
<reference evidence="14 15" key="1">
    <citation type="submission" date="2017-09" db="EMBL/GenBank/DDBJ databases">
        <title>Depth-based differentiation of microbial function through sediment-hosted aquifers and enrichment of novel symbionts in the deep terrestrial subsurface.</title>
        <authorList>
            <person name="Probst A.J."/>
            <person name="Ladd B."/>
            <person name="Jarett J.K."/>
            <person name="Geller-Mcgrath D.E."/>
            <person name="Sieber C.M."/>
            <person name="Emerson J.B."/>
            <person name="Anantharaman K."/>
            <person name="Thomas B.C."/>
            <person name="Malmstrom R."/>
            <person name="Stieglmeier M."/>
            <person name="Klingl A."/>
            <person name="Woyke T."/>
            <person name="Ryan C.M."/>
            <person name="Banfield J.F."/>
        </authorList>
    </citation>
    <scope>NUCLEOTIDE SEQUENCE [LARGE SCALE GENOMIC DNA]</scope>
    <source>
        <strain evidence="14">CG23_combo_of_CG06-09_8_20_14_all_38_19</strain>
    </source>
</reference>
<evidence type="ECO:0000256" key="5">
    <source>
        <dbReference type="ARBA" id="ARBA00022801"/>
    </source>
</evidence>
<dbReference type="EC" id="1.5.1.5" evidence="11"/>
<keyword evidence="6 11" id="KW-0521">NADP</keyword>
<accession>A0A2G9YVF3</accession>
<dbReference type="PANTHER" id="PTHR48099">
    <property type="entry name" value="C-1-TETRAHYDROFOLATE SYNTHASE, CYTOPLASMIC-RELATED"/>
    <property type="match status" value="1"/>
</dbReference>
<dbReference type="HAMAP" id="MF_01576">
    <property type="entry name" value="THF_DHG_CYH"/>
    <property type="match status" value="1"/>
</dbReference>
<dbReference type="GO" id="GO:0006164">
    <property type="term" value="P:purine nucleotide biosynthetic process"/>
    <property type="evidence" value="ECO:0007669"/>
    <property type="project" value="UniProtKB-KW"/>
</dbReference>
<comment type="catalytic activity">
    <reaction evidence="11">
        <text>(6R)-5,10-methenyltetrahydrofolate + H2O = (6R)-10-formyltetrahydrofolate + H(+)</text>
        <dbReference type="Rhea" id="RHEA:23700"/>
        <dbReference type="ChEBI" id="CHEBI:15377"/>
        <dbReference type="ChEBI" id="CHEBI:15378"/>
        <dbReference type="ChEBI" id="CHEBI:57455"/>
        <dbReference type="ChEBI" id="CHEBI:195366"/>
        <dbReference type="EC" id="3.5.4.9"/>
    </reaction>
</comment>
<evidence type="ECO:0000256" key="2">
    <source>
        <dbReference type="ARBA" id="ARBA00011738"/>
    </source>
</evidence>
<evidence type="ECO:0000256" key="11">
    <source>
        <dbReference type="HAMAP-Rule" id="MF_01576"/>
    </source>
</evidence>
<comment type="caution">
    <text evidence="14">The sequence shown here is derived from an EMBL/GenBank/DDBJ whole genome shotgun (WGS) entry which is preliminary data.</text>
</comment>
<keyword evidence="4 11" id="KW-0658">Purine biosynthesis</keyword>
<comment type="similarity">
    <text evidence="11">Belongs to the tetrahydrofolate dehydrogenase/cyclohydrolase family.</text>
</comment>
<comment type="subunit">
    <text evidence="2 11">Homodimer.</text>
</comment>
<dbReference type="PRINTS" id="PR00085">
    <property type="entry name" value="THFDHDRGNASE"/>
</dbReference>
<dbReference type="CDD" id="cd01080">
    <property type="entry name" value="NAD_bind_m-THF_DH_Cyclohyd"/>
    <property type="match status" value="1"/>
</dbReference>
<evidence type="ECO:0000256" key="10">
    <source>
        <dbReference type="ARBA" id="ARBA00023268"/>
    </source>
</evidence>
<dbReference type="GO" id="GO:0000105">
    <property type="term" value="P:L-histidine biosynthetic process"/>
    <property type="evidence" value="ECO:0007669"/>
    <property type="project" value="UniProtKB-KW"/>
</dbReference>
<dbReference type="Pfam" id="PF00763">
    <property type="entry name" value="THF_DHG_CYH"/>
    <property type="match status" value="1"/>
</dbReference>
<organism evidence="14 15">
    <name type="scientific">Candidatus Nealsonbacteria bacterium CG23_combo_of_CG06-09_8_20_14_all_38_19</name>
    <dbReference type="NCBI Taxonomy" id="1974721"/>
    <lineage>
        <taxon>Bacteria</taxon>
        <taxon>Candidatus Nealsoniibacteriota</taxon>
    </lineage>
</organism>
<dbReference type="Pfam" id="PF02882">
    <property type="entry name" value="THF_DHG_CYH_C"/>
    <property type="match status" value="1"/>
</dbReference>
<evidence type="ECO:0000259" key="13">
    <source>
        <dbReference type="Pfam" id="PF02882"/>
    </source>
</evidence>
<dbReference type="InterPro" id="IPR020631">
    <property type="entry name" value="THF_DH/CycHdrlase_NAD-bd_dom"/>
</dbReference>
<keyword evidence="11" id="KW-0028">Amino-acid biosynthesis</keyword>
<dbReference type="SUPFAM" id="SSF53223">
    <property type="entry name" value="Aminoacid dehydrogenase-like, N-terminal domain"/>
    <property type="match status" value="1"/>
</dbReference>
<keyword evidence="10 11" id="KW-0511">Multifunctional enzyme</keyword>
<dbReference type="FunFam" id="3.40.50.10860:FF:000005">
    <property type="entry name" value="C-1-tetrahydrofolate synthase, cytoplasmic, putative"/>
    <property type="match status" value="1"/>
</dbReference>
<gene>
    <name evidence="11" type="primary">folD</name>
    <name evidence="14" type="ORF">COX36_04735</name>
</gene>
<feature type="binding site" evidence="11">
    <location>
        <position position="237"/>
    </location>
    <ligand>
        <name>NADP(+)</name>
        <dbReference type="ChEBI" id="CHEBI:58349"/>
    </ligand>
</feature>
<dbReference type="AlphaFoldDB" id="A0A2G9YVF3"/>
<dbReference type="SUPFAM" id="SSF51735">
    <property type="entry name" value="NAD(P)-binding Rossmann-fold domains"/>
    <property type="match status" value="1"/>
</dbReference>
<dbReference type="Proteomes" id="UP000230273">
    <property type="component" value="Unassembled WGS sequence"/>
</dbReference>
<evidence type="ECO:0000256" key="1">
    <source>
        <dbReference type="ARBA" id="ARBA00004777"/>
    </source>
</evidence>
<comment type="pathway">
    <text evidence="1 11">One-carbon metabolism; tetrahydrofolate interconversion.</text>
</comment>
<dbReference type="GO" id="GO:0005829">
    <property type="term" value="C:cytosol"/>
    <property type="evidence" value="ECO:0007669"/>
    <property type="project" value="TreeGrafter"/>
</dbReference>
<evidence type="ECO:0000256" key="8">
    <source>
        <dbReference type="ARBA" id="ARBA00023102"/>
    </source>
</evidence>
<dbReference type="PANTHER" id="PTHR48099:SF5">
    <property type="entry name" value="C-1-TETRAHYDROFOLATE SYNTHASE, CYTOPLASMIC"/>
    <property type="match status" value="1"/>
</dbReference>
<protein>
    <recommendedName>
        <fullName evidence="11">Bifunctional protein FolD</fullName>
    </recommendedName>
    <domain>
        <recommendedName>
            <fullName evidence="11">Methylenetetrahydrofolate dehydrogenase</fullName>
            <ecNumber evidence="11">1.5.1.5</ecNumber>
        </recommendedName>
    </domain>
    <domain>
        <recommendedName>
            <fullName evidence="11">Methenyltetrahydrofolate cyclohydrolase</fullName>
            <ecNumber evidence="11">3.5.4.9</ecNumber>
        </recommendedName>
    </domain>
</protein>
<feature type="domain" description="Tetrahydrofolate dehydrogenase/cyclohydrolase catalytic" evidence="12">
    <location>
        <begin position="4"/>
        <end position="115"/>
    </location>
</feature>
<evidence type="ECO:0000313" key="14">
    <source>
        <dbReference type="EMBL" id="PIP23187.1"/>
    </source>
</evidence>
<keyword evidence="8 11" id="KW-0368">Histidine biosynthesis</keyword>
<dbReference type="InterPro" id="IPR020867">
    <property type="entry name" value="THF_DH/CycHdrlase_CS"/>
</dbReference>
<keyword evidence="3 11" id="KW-0554">One-carbon metabolism</keyword>
<keyword evidence="9 11" id="KW-0486">Methionine biosynthesis</keyword>
<dbReference type="InterPro" id="IPR000672">
    <property type="entry name" value="THF_DH/CycHdrlase"/>
</dbReference>
<evidence type="ECO:0000256" key="9">
    <source>
        <dbReference type="ARBA" id="ARBA00023167"/>
    </source>
</evidence>
<evidence type="ECO:0000256" key="6">
    <source>
        <dbReference type="ARBA" id="ARBA00022857"/>
    </source>
</evidence>
<proteinExistence type="inferred from homology"/>
<comment type="caution">
    <text evidence="11">Lacks conserved residue(s) required for the propagation of feature annotation.</text>
</comment>
<evidence type="ECO:0000256" key="7">
    <source>
        <dbReference type="ARBA" id="ARBA00023002"/>
    </source>
</evidence>
<dbReference type="Gene3D" id="3.40.50.720">
    <property type="entry name" value="NAD(P)-binding Rossmann-like Domain"/>
    <property type="match status" value="1"/>
</dbReference>
<dbReference type="GO" id="GO:0004477">
    <property type="term" value="F:methenyltetrahydrofolate cyclohydrolase activity"/>
    <property type="evidence" value="ECO:0007669"/>
    <property type="project" value="UniProtKB-UniRule"/>
</dbReference>
<evidence type="ECO:0000256" key="4">
    <source>
        <dbReference type="ARBA" id="ARBA00022755"/>
    </source>
</evidence>
<dbReference type="EMBL" id="PCRP01000074">
    <property type="protein sequence ID" value="PIP23187.1"/>
    <property type="molecule type" value="Genomic_DNA"/>
</dbReference>
<feature type="domain" description="Tetrahydrofolate dehydrogenase/cyclohydrolase NAD(P)-binding" evidence="13">
    <location>
        <begin position="149"/>
        <end position="284"/>
    </location>
</feature>
<dbReference type="GO" id="GO:0009086">
    <property type="term" value="P:methionine biosynthetic process"/>
    <property type="evidence" value="ECO:0007669"/>
    <property type="project" value="UniProtKB-KW"/>
</dbReference>
<dbReference type="GO" id="GO:0035999">
    <property type="term" value="P:tetrahydrofolate interconversion"/>
    <property type="evidence" value="ECO:0007669"/>
    <property type="project" value="UniProtKB-UniRule"/>
</dbReference>